<protein>
    <submittedName>
        <fullName evidence="2">Uncharacterized protein</fullName>
    </submittedName>
</protein>
<accession>A0A511NB03</accession>
<feature type="transmembrane region" description="Helical" evidence="1">
    <location>
        <begin position="252"/>
        <end position="269"/>
    </location>
</feature>
<feature type="transmembrane region" description="Helical" evidence="1">
    <location>
        <begin position="371"/>
        <end position="389"/>
    </location>
</feature>
<dbReference type="RefSeq" id="WP_146890953.1">
    <property type="nucleotide sequence ID" value="NZ_BJXB01000043.1"/>
</dbReference>
<organism evidence="2 3">
    <name type="scientific">Deinococcus cellulosilyticus (strain DSM 18568 / NBRC 106333 / KACC 11606 / 5516J-15)</name>
    <dbReference type="NCBI Taxonomy" id="1223518"/>
    <lineage>
        <taxon>Bacteria</taxon>
        <taxon>Thermotogati</taxon>
        <taxon>Deinococcota</taxon>
        <taxon>Deinococci</taxon>
        <taxon>Deinococcales</taxon>
        <taxon>Deinococcaceae</taxon>
        <taxon>Deinococcus</taxon>
    </lineage>
</organism>
<evidence type="ECO:0000313" key="3">
    <source>
        <dbReference type="Proteomes" id="UP000321306"/>
    </source>
</evidence>
<dbReference type="EMBL" id="BJXB01000043">
    <property type="protein sequence ID" value="GEM49767.1"/>
    <property type="molecule type" value="Genomic_DNA"/>
</dbReference>
<reference evidence="2 3" key="1">
    <citation type="submission" date="2019-07" db="EMBL/GenBank/DDBJ databases">
        <title>Whole genome shotgun sequence of Deinococcus cellulosilyticus NBRC 106333.</title>
        <authorList>
            <person name="Hosoyama A."/>
            <person name="Uohara A."/>
            <person name="Ohji S."/>
            <person name="Ichikawa N."/>
        </authorList>
    </citation>
    <scope>NUCLEOTIDE SEQUENCE [LARGE SCALE GENOMIC DNA]</scope>
    <source>
        <strain evidence="2 3">NBRC 106333</strain>
    </source>
</reference>
<evidence type="ECO:0000256" key="1">
    <source>
        <dbReference type="SAM" id="Phobius"/>
    </source>
</evidence>
<feature type="transmembrane region" description="Helical" evidence="1">
    <location>
        <begin position="276"/>
        <end position="293"/>
    </location>
</feature>
<name>A0A511NB03_DEIC1</name>
<evidence type="ECO:0000313" key="2">
    <source>
        <dbReference type="EMBL" id="GEM49767.1"/>
    </source>
</evidence>
<dbReference type="Proteomes" id="UP000321306">
    <property type="component" value="Unassembled WGS sequence"/>
</dbReference>
<feature type="transmembrane region" description="Helical" evidence="1">
    <location>
        <begin position="339"/>
        <end position="359"/>
    </location>
</feature>
<feature type="transmembrane region" description="Helical" evidence="1">
    <location>
        <begin position="401"/>
        <end position="420"/>
    </location>
</feature>
<comment type="caution">
    <text evidence="2">The sequence shown here is derived from an EMBL/GenBank/DDBJ whole genome shotgun (WGS) entry which is preliminary data.</text>
</comment>
<sequence length="482" mass="53823">MTGELSLSKTVSALHQVPVSFLGEVKLEYIKDTLVFKWRHVTLKVATERIADIRVHHALLNHTLWFAYQEQNELRWVGLARTTPIFNPQTFLKKVIGKDFERIQKQWYWVSFKEDREVTVGSVPKPSVEALKQVVRRELPVGEDIAAVSTSEFGGLVLTTDHLFLVEVLPGQKAGVLHRSRLQPLNFAGLRGVHLHQNVLTLTVDREAGPEKVAVYCCDAQTGELVKALKKKRHQHRTRWWNMFAAASPRDLLEHLTITLLLTAAMVCAPAYPREVLYEVAVVCGGAFLIGLLESWPMLLMVAVIAVIGKFVPPLLGVLAILGVWGLMGRLQFVLEHYWAVLMSVPYFVWLGLLIYLNWHHPGALDWSYQVVGWGILAFVVSGGMVVVMNEGTGRSRWHDLYMFILTPSVIISLLIPLLGKAMHAASIHQAHAPHLPGSHGHAAGGVHTGHMHTVSAHIRHTAHGPVLVREHLAADPYTKDT</sequence>
<feature type="transmembrane region" description="Helical" evidence="1">
    <location>
        <begin position="299"/>
        <end position="327"/>
    </location>
</feature>
<dbReference type="AlphaFoldDB" id="A0A511NB03"/>
<proteinExistence type="predicted"/>
<keyword evidence="1" id="KW-0472">Membrane</keyword>
<keyword evidence="1" id="KW-1133">Transmembrane helix</keyword>
<gene>
    <name evidence="2" type="ORF">DC3_54020</name>
</gene>
<keyword evidence="1" id="KW-0812">Transmembrane</keyword>
<keyword evidence="3" id="KW-1185">Reference proteome</keyword>